<evidence type="ECO:0000313" key="2">
    <source>
        <dbReference type="Proteomes" id="UP000308349"/>
    </source>
</evidence>
<dbReference type="RefSeq" id="WP_138458234.1">
    <property type="nucleotide sequence ID" value="NZ_VBUU01000032.1"/>
</dbReference>
<comment type="caution">
    <text evidence="1">The sequence shown here is derived from an EMBL/GenBank/DDBJ whole genome shotgun (WGS) entry which is preliminary data.</text>
</comment>
<gene>
    <name evidence="1" type="ORF">FEK35_24640</name>
</gene>
<accession>A0A5R8P7S1</accession>
<reference evidence="1 2" key="1">
    <citation type="submission" date="2019-05" db="EMBL/GenBank/DDBJ databases">
        <title>Genomes sequences of two Nocardia cyriacigeorgica environmental isolates, type strains Nocardia asteroides ATCC 19247 and Nocardia cyriacigeorgica DSM 44484.</title>
        <authorList>
            <person name="Vautrin F."/>
            <person name="Bergeron E."/>
            <person name="Dubost A."/>
            <person name="Abrouk D."/>
            <person name="Rodriguez Nava V."/>
            <person name="Pujic P."/>
        </authorList>
    </citation>
    <scope>NUCLEOTIDE SEQUENCE [LARGE SCALE GENOMIC DNA]</scope>
    <source>
        <strain evidence="1 2">EML 1456</strain>
    </source>
</reference>
<evidence type="ECO:0000313" key="1">
    <source>
        <dbReference type="EMBL" id="TLG00260.1"/>
    </source>
</evidence>
<dbReference type="AlphaFoldDB" id="A0A5R8P7S1"/>
<organism evidence="1 2">
    <name type="scientific">Nocardia cyriacigeorgica</name>
    <dbReference type="NCBI Taxonomy" id="135487"/>
    <lineage>
        <taxon>Bacteria</taxon>
        <taxon>Bacillati</taxon>
        <taxon>Actinomycetota</taxon>
        <taxon>Actinomycetes</taxon>
        <taxon>Mycobacteriales</taxon>
        <taxon>Nocardiaceae</taxon>
        <taxon>Nocardia</taxon>
    </lineage>
</organism>
<dbReference type="Proteomes" id="UP000308349">
    <property type="component" value="Unassembled WGS sequence"/>
</dbReference>
<proteinExistence type="predicted"/>
<protein>
    <submittedName>
        <fullName evidence="1">Uncharacterized protein</fullName>
    </submittedName>
</protein>
<name>A0A5R8P7S1_9NOCA</name>
<dbReference type="EMBL" id="VBUU01000032">
    <property type="protein sequence ID" value="TLG00260.1"/>
    <property type="molecule type" value="Genomic_DNA"/>
</dbReference>
<sequence>MRPREARPVDPDEFLFDADPETAARRLMSLPPKVRRKLTMAENRCPRGALRLRIFRCPASIRPAPAHGNWLIVPSHRSDVGGMTGPLWLEALDGPVTLRCPCCADETVTRLDALVGT</sequence>
<dbReference type="OrthoDB" id="4578661at2"/>